<accession>A0A244EU89</accession>
<name>A0A244EU89_PSESX</name>
<feature type="transmembrane region" description="Helical" evidence="1">
    <location>
        <begin position="21"/>
        <end position="37"/>
    </location>
</feature>
<proteinExistence type="predicted"/>
<feature type="transmembrane region" description="Helical" evidence="1">
    <location>
        <begin position="115"/>
        <end position="134"/>
    </location>
</feature>
<dbReference type="OrthoDB" id="72963at2"/>
<evidence type="ECO:0000313" key="2">
    <source>
        <dbReference type="EMBL" id="OUM08046.1"/>
    </source>
</evidence>
<keyword evidence="1" id="KW-0472">Membrane</keyword>
<dbReference type="InterPro" id="IPR010718">
    <property type="entry name" value="DUF1294"/>
</dbReference>
<dbReference type="RefSeq" id="WP_084915881.1">
    <property type="nucleotide sequence ID" value="NZ_MTSA01000005.1"/>
</dbReference>
<comment type="caution">
    <text evidence="2">The sequence shown here is derived from an EMBL/GenBank/DDBJ whole genome shotgun (WGS) entry which is preliminary data.</text>
</comment>
<organism evidence="2 3">
    <name type="scientific">Pseudomonas syringae</name>
    <dbReference type="NCBI Taxonomy" id="317"/>
    <lineage>
        <taxon>Bacteria</taxon>
        <taxon>Pseudomonadati</taxon>
        <taxon>Pseudomonadota</taxon>
        <taxon>Gammaproteobacteria</taxon>
        <taxon>Pseudomonadales</taxon>
        <taxon>Pseudomonadaceae</taxon>
        <taxon>Pseudomonas</taxon>
    </lineage>
</organism>
<sequence>MTAARRSGQPVNRGRAPVQHARLKLLVLVLLCALPVYGSVSLWISRGVMISAIALVVMSLLAFVLYRRDKRQAGSGGQRTPENVLHTLELLGGWPGALLAQQVFRHKTRKVSFQVVFWLIVLVHQAFWIDWLFLGKRLLQAVPFLQVASL</sequence>
<keyword evidence="1" id="KW-0812">Transmembrane</keyword>
<keyword evidence="1" id="KW-1133">Transmembrane helix</keyword>
<feature type="transmembrane region" description="Helical" evidence="1">
    <location>
        <begin position="43"/>
        <end position="66"/>
    </location>
</feature>
<evidence type="ECO:0000313" key="3">
    <source>
        <dbReference type="Proteomes" id="UP000195128"/>
    </source>
</evidence>
<gene>
    <name evidence="2" type="ORF">BW686_08505</name>
</gene>
<dbReference type="AlphaFoldDB" id="A0A244EU89"/>
<dbReference type="EMBL" id="MTSA01000005">
    <property type="protein sequence ID" value="OUM08046.1"/>
    <property type="molecule type" value="Genomic_DNA"/>
</dbReference>
<evidence type="ECO:0000256" key="1">
    <source>
        <dbReference type="SAM" id="Phobius"/>
    </source>
</evidence>
<dbReference type="Pfam" id="PF06961">
    <property type="entry name" value="DUF1294"/>
    <property type="match status" value="1"/>
</dbReference>
<dbReference type="Proteomes" id="UP000195128">
    <property type="component" value="Unassembled WGS sequence"/>
</dbReference>
<evidence type="ECO:0008006" key="4">
    <source>
        <dbReference type="Google" id="ProtNLM"/>
    </source>
</evidence>
<reference evidence="2 3" key="1">
    <citation type="submission" date="2017-01" db="EMBL/GenBank/DDBJ databases">
        <authorList>
            <person name="Mah S.A."/>
            <person name="Swanson W.J."/>
            <person name="Moy G.W."/>
            <person name="Vacquier V.D."/>
        </authorList>
    </citation>
    <scope>NUCLEOTIDE SEQUENCE [LARGE SCALE GENOMIC DNA]</scope>
    <source>
        <strain evidence="2">PDD-32b-74</strain>
    </source>
</reference>
<protein>
    <recommendedName>
        <fullName evidence="4">DUF1294 domain-containing protein</fullName>
    </recommendedName>
</protein>